<keyword evidence="2" id="KW-1133">Transmembrane helix</keyword>
<dbReference type="Proteomes" id="UP001500218">
    <property type="component" value="Unassembled WGS sequence"/>
</dbReference>
<keyword evidence="5" id="KW-1185">Reference proteome</keyword>
<keyword evidence="2" id="KW-0472">Membrane</keyword>
<comment type="caution">
    <text evidence="4">The sequence shown here is derived from an EMBL/GenBank/DDBJ whole genome shotgun (WGS) entry which is preliminary data.</text>
</comment>
<evidence type="ECO:0000256" key="1">
    <source>
        <dbReference type="SAM" id="MobiDB-lite"/>
    </source>
</evidence>
<protein>
    <recommendedName>
        <fullName evidence="3">DUF6286 domain-containing protein</fullName>
    </recommendedName>
</protein>
<proteinExistence type="predicted"/>
<dbReference type="EMBL" id="BAAALT010000066">
    <property type="protein sequence ID" value="GAA1803027.1"/>
    <property type="molecule type" value="Genomic_DNA"/>
</dbReference>
<evidence type="ECO:0000313" key="5">
    <source>
        <dbReference type="Proteomes" id="UP001500218"/>
    </source>
</evidence>
<feature type="region of interest" description="Disordered" evidence="1">
    <location>
        <begin position="157"/>
        <end position="176"/>
    </location>
</feature>
<gene>
    <name evidence="4" type="ORF">GCM10009682_26100</name>
</gene>
<evidence type="ECO:0000256" key="2">
    <source>
        <dbReference type="SAM" id="Phobius"/>
    </source>
</evidence>
<organism evidence="4 5">
    <name type="scientific">Luedemannella flava</name>
    <dbReference type="NCBI Taxonomy" id="349316"/>
    <lineage>
        <taxon>Bacteria</taxon>
        <taxon>Bacillati</taxon>
        <taxon>Actinomycetota</taxon>
        <taxon>Actinomycetes</taxon>
        <taxon>Micromonosporales</taxon>
        <taxon>Micromonosporaceae</taxon>
        <taxon>Luedemannella</taxon>
    </lineage>
</organism>
<feature type="domain" description="DUF6286" evidence="3">
    <location>
        <begin position="67"/>
        <end position="171"/>
    </location>
</feature>
<evidence type="ECO:0000259" key="3">
    <source>
        <dbReference type="Pfam" id="PF19803"/>
    </source>
</evidence>
<accession>A0ABP4Y3Y3</accession>
<keyword evidence="2" id="KW-0812">Transmembrane</keyword>
<feature type="transmembrane region" description="Helical" evidence="2">
    <location>
        <begin position="53"/>
        <end position="74"/>
    </location>
</feature>
<dbReference type="InterPro" id="IPR046253">
    <property type="entry name" value="DUF6286"/>
</dbReference>
<name>A0ABP4Y3Y3_9ACTN</name>
<dbReference type="RefSeq" id="WP_344130141.1">
    <property type="nucleotide sequence ID" value="NZ_BAAALT010000066.1"/>
</dbReference>
<reference evidence="5" key="1">
    <citation type="journal article" date="2019" name="Int. J. Syst. Evol. Microbiol.">
        <title>The Global Catalogue of Microorganisms (GCM) 10K type strain sequencing project: providing services to taxonomists for standard genome sequencing and annotation.</title>
        <authorList>
            <consortium name="The Broad Institute Genomics Platform"/>
            <consortium name="The Broad Institute Genome Sequencing Center for Infectious Disease"/>
            <person name="Wu L."/>
            <person name="Ma J."/>
        </authorList>
    </citation>
    <scope>NUCLEOTIDE SEQUENCE [LARGE SCALE GENOMIC DNA]</scope>
    <source>
        <strain evidence="5">JCM 13250</strain>
    </source>
</reference>
<evidence type="ECO:0000313" key="4">
    <source>
        <dbReference type="EMBL" id="GAA1803027.1"/>
    </source>
</evidence>
<sequence>MRTANRIAALLLGLVLLAAGVLMIVEVVAVAVRGEPWPLPLQGLYDTLTTTTAADTSFLVVSIAVGVVGLIVLLSQVRPWPPHQVAVNAARPDETWWMARRSVERRMAAAADRVTSVGGTRASVRGSRQNWRVRVAGRGPTEQHDAVADAVRRELGSLDAPPDTGLSVRLRPGRVA</sequence>
<dbReference type="Pfam" id="PF19803">
    <property type="entry name" value="DUF6286"/>
    <property type="match status" value="1"/>
</dbReference>